<dbReference type="SUPFAM" id="SSF56954">
    <property type="entry name" value="Outer membrane efflux proteins (OEP)"/>
    <property type="match status" value="1"/>
</dbReference>
<protein>
    <submittedName>
        <fullName evidence="7">Efflux RND transporter periplasmic adaptor subunit</fullName>
    </submittedName>
</protein>
<evidence type="ECO:0000259" key="6">
    <source>
        <dbReference type="Pfam" id="PF25989"/>
    </source>
</evidence>
<dbReference type="NCBIfam" id="TIGR01730">
    <property type="entry name" value="RND_mfp"/>
    <property type="match status" value="1"/>
</dbReference>
<feature type="coiled-coil region" evidence="2">
    <location>
        <begin position="99"/>
        <end position="218"/>
    </location>
</feature>
<dbReference type="PANTHER" id="PTHR30469:SF15">
    <property type="entry name" value="HLYD FAMILY OF SECRETION PROTEINS"/>
    <property type="match status" value="1"/>
</dbReference>
<evidence type="ECO:0000313" key="8">
    <source>
        <dbReference type="Proteomes" id="UP001241848"/>
    </source>
</evidence>
<dbReference type="Gene3D" id="2.40.30.170">
    <property type="match status" value="1"/>
</dbReference>
<dbReference type="Proteomes" id="UP001241848">
    <property type="component" value="Unassembled WGS sequence"/>
</dbReference>
<name>A0ABT9FV62_9BACL</name>
<keyword evidence="2" id="KW-0175">Coiled coil</keyword>
<dbReference type="PANTHER" id="PTHR30469">
    <property type="entry name" value="MULTIDRUG RESISTANCE PROTEIN MDTA"/>
    <property type="match status" value="1"/>
</dbReference>
<evidence type="ECO:0000313" key="7">
    <source>
        <dbReference type="EMBL" id="MDP4098611.1"/>
    </source>
</evidence>
<dbReference type="Gene3D" id="2.40.420.20">
    <property type="match status" value="1"/>
</dbReference>
<comment type="similarity">
    <text evidence="1">Belongs to the membrane fusion protein (MFP) (TC 8.A.1) family.</text>
</comment>
<dbReference type="Pfam" id="PF25989">
    <property type="entry name" value="YknX_C"/>
    <property type="match status" value="1"/>
</dbReference>
<dbReference type="RefSeq" id="WP_305756233.1">
    <property type="nucleotide sequence ID" value="NZ_JAPCKK010000029.1"/>
</dbReference>
<comment type="caution">
    <text evidence="7">The sequence shown here is derived from an EMBL/GenBank/DDBJ whole genome shotgun (WGS) entry which is preliminary data.</text>
</comment>
<feature type="domain" description="YbhG-like alpha-helical hairpin" evidence="4">
    <location>
        <begin position="133"/>
        <end position="249"/>
    </location>
</feature>
<keyword evidence="8" id="KW-1185">Reference proteome</keyword>
<proteinExistence type="inferred from homology"/>
<evidence type="ECO:0000259" key="5">
    <source>
        <dbReference type="Pfam" id="PF25954"/>
    </source>
</evidence>
<accession>A0ABT9FV62</accession>
<evidence type="ECO:0000256" key="2">
    <source>
        <dbReference type="SAM" id="Coils"/>
    </source>
</evidence>
<dbReference type="EMBL" id="JAPCKK010000029">
    <property type="protein sequence ID" value="MDP4098611.1"/>
    <property type="molecule type" value="Genomic_DNA"/>
</dbReference>
<dbReference type="InterPro" id="IPR058637">
    <property type="entry name" value="YknX-like_C"/>
</dbReference>
<evidence type="ECO:0000256" key="1">
    <source>
        <dbReference type="ARBA" id="ARBA00009477"/>
    </source>
</evidence>
<dbReference type="InterPro" id="IPR006143">
    <property type="entry name" value="RND_pump_MFP"/>
</dbReference>
<dbReference type="PROSITE" id="PS51257">
    <property type="entry name" value="PROKAR_LIPOPROTEIN"/>
    <property type="match status" value="1"/>
</dbReference>
<evidence type="ECO:0000259" key="4">
    <source>
        <dbReference type="Pfam" id="PF25881"/>
    </source>
</evidence>
<dbReference type="Pfam" id="PF25954">
    <property type="entry name" value="Beta-barrel_RND_2"/>
    <property type="match status" value="1"/>
</dbReference>
<organism evidence="7 8">
    <name type="scientific">Paenibacillus zeirhizosphaerae</name>
    <dbReference type="NCBI Taxonomy" id="2987519"/>
    <lineage>
        <taxon>Bacteria</taxon>
        <taxon>Bacillati</taxon>
        <taxon>Bacillota</taxon>
        <taxon>Bacilli</taxon>
        <taxon>Bacillales</taxon>
        <taxon>Paenibacillaceae</taxon>
        <taxon>Paenibacillus</taxon>
    </lineage>
</organism>
<evidence type="ECO:0000256" key="3">
    <source>
        <dbReference type="SAM" id="SignalP"/>
    </source>
</evidence>
<gene>
    <name evidence="7" type="ORF">OIN60_17910</name>
</gene>
<reference evidence="7 8" key="1">
    <citation type="submission" date="2022-10" db="EMBL/GenBank/DDBJ databases">
        <title>Paenibacillus description and whole genome data of maize root bacterial community.</title>
        <authorList>
            <person name="Marton D."/>
            <person name="Farkas M."/>
            <person name="Cserhati M."/>
        </authorList>
    </citation>
    <scope>NUCLEOTIDE SEQUENCE [LARGE SCALE GENOMIC DNA]</scope>
    <source>
        <strain evidence="7 8">P96</strain>
    </source>
</reference>
<sequence>MNQNKFPFLLPALLAIAIATVGCSAEQPASDAAVEANGTFVDTMVVKQEPLNTVYDLSGTLQAYEERALSFENGGRVTAASPAAGAAVSQGSILAQLDQSNYRLQLAQAEAAIQEMQAAVANAEAGIRSASSSLASAEAQVESAQANVRKVNKGARKQEKAQAQAAVDKAQSAYEKIKADADRIRQLYEAGAASASDYENAQLQLISAEKDLETARDSLSLLLEGATPEDTDTAEAALKEAVAGKSAAEAAQLQARSSKEQAEASYEKAKVAKEQAELALSRTTLSVPFDGVVLEKLIEPGELVASGQTIYRIGSIDQLKVLLPVPDSEIQEWKKGQKVSISLYGQTRTASVSAIYAATNANTGTINAEVVIPNPAHDWMPGQVVKAARGLSSKQGLLVPVEAVIQTGDQPYVFREVDGKAVKTTVELGGQMTGNKLQIISGLNEGDHVVTKGGSSLFNGDTLQPTGGDNE</sequence>
<dbReference type="InterPro" id="IPR059052">
    <property type="entry name" value="HH_YbhG-like"/>
</dbReference>
<keyword evidence="3" id="KW-0732">Signal</keyword>
<dbReference type="InterPro" id="IPR058792">
    <property type="entry name" value="Beta-barrel_RND_2"/>
</dbReference>
<feature type="domain" description="YknX-like C-terminal permuted SH3-like" evidence="6">
    <location>
        <begin position="397"/>
        <end position="462"/>
    </location>
</feature>
<dbReference type="Gene3D" id="2.40.50.100">
    <property type="match status" value="2"/>
</dbReference>
<feature type="chain" id="PRO_5046431276" evidence="3">
    <location>
        <begin position="26"/>
        <end position="471"/>
    </location>
</feature>
<dbReference type="Gene3D" id="1.10.287.470">
    <property type="entry name" value="Helix hairpin bin"/>
    <property type="match status" value="2"/>
</dbReference>
<feature type="domain" description="CusB-like beta-barrel" evidence="5">
    <location>
        <begin position="325"/>
        <end position="387"/>
    </location>
</feature>
<dbReference type="Pfam" id="PF25881">
    <property type="entry name" value="HH_YBHG"/>
    <property type="match status" value="1"/>
</dbReference>
<dbReference type="SUPFAM" id="SSF111369">
    <property type="entry name" value="HlyD-like secretion proteins"/>
    <property type="match status" value="2"/>
</dbReference>
<feature type="signal peptide" evidence="3">
    <location>
        <begin position="1"/>
        <end position="25"/>
    </location>
</feature>